<comment type="similarity">
    <text evidence="2">Belongs to the krueppel C2H2-type zinc-finger protein family.</text>
</comment>
<evidence type="ECO:0000256" key="7">
    <source>
        <dbReference type="PROSITE-ProRule" id="PRU00042"/>
    </source>
</evidence>
<evidence type="ECO:0000256" key="2">
    <source>
        <dbReference type="ARBA" id="ARBA00006991"/>
    </source>
</evidence>
<dbReference type="PANTHER" id="PTHR23234:SF10">
    <property type="entry name" value="RIKEN CDNA 6720489N17 GENE-RELATED"/>
    <property type="match status" value="1"/>
</dbReference>
<keyword evidence="5 7" id="KW-0863">Zinc-finger</keyword>
<evidence type="ECO:0000256" key="6">
    <source>
        <dbReference type="ARBA" id="ARBA00022833"/>
    </source>
</evidence>
<evidence type="ECO:0000259" key="9">
    <source>
        <dbReference type="PROSITE" id="PS50805"/>
    </source>
</evidence>
<feature type="domain" description="C2H2-type" evidence="8">
    <location>
        <begin position="112"/>
        <end position="139"/>
    </location>
</feature>
<evidence type="ECO:0000256" key="4">
    <source>
        <dbReference type="ARBA" id="ARBA00022737"/>
    </source>
</evidence>
<accession>A0AAW0HXB8</accession>
<name>A0AAW0HXB8_MYOGA</name>
<dbReference type="PROSITE" id="PS50805">
    <property type="entry name" value="KRAB"/>
    <property type="match status" value="1"/>
</dbReference>
<evidence type="ECO:0000313" key="10">
    <source>
        <dbReference type="EMBL" id="KAK7806799.1"/>
    </source>
</evidence>
<dbReference type="SUPFAM" id="SSF109640">
    <property type="entry name" value="KRAB domain (Kruppel-associated box)"/>
    <property type="match status" value="1"/>
</dbReference>
<evidence type="ECO:0000256" key="1">
    <source>
        <dbReference type="ARBA" id="ARBA00004123"/>
    </source>
</evidence>
<dbReference type="CDD" id="cd07765">
    <property type="entry name" value="KRAB_A-box"/>
    <property type="match status" value="1"/>
</dbReference>
<sequence length="202" mass="23478">MNAVTYDDVHVNFTPEEWALLDPSQKALYNDVMLQTFRNLTAIGYNWEGHDIEEHSQSFRSCGSPLKWHERIHMEEKPCEVIQDDEPIAYHTFTSPSGLQMHKKTHTGEKPFKCKQCDKAFAYHSYIIIHERTHTGEKPYKCNHCVKAFTSPKHILERNPMNVIGVVNPLYIPVIFTGMQEYILERNLTNVISVVKLLHIII</sequence>
<comment type="subcellular location">
    <subcellularLocation>
        <location evidence="1">Nucleus</location>
    </subcellularLocation>
</comment>
<dbReference type="SUPFAM" id="SSF57667">
    <property type="entry name" value="beta-beta-alpha zinc fingers"/>
    <property type="match status" value="1"/>
</dbReference>
<dbReference type="AlphaFoldDB" id="A0AAW0HXB8"/>
<feature type="domain" description="C2H2-type" evidence="8">
    <location>
        <begin position="77"/>
        <end position="111"/>
    </location>
</feature>
<evidence type="ECO:0000256" key="3">
    <source>
        <dbReference type="ARBA" id="ARBA00022723"/>
    </source>
</evidence>
<dbReference type="InterPro" id="IPR013087">
    <property type="entry name" value="Znf_C2H2_type"/>
</dbReference>
<proteinExistence type="inferred from homology"/>
<keyword evidence="6" id="KW-0862">Zinc</keyword>
<dbReference type="Pfam" id="PF01352">
    <property type="entry name" value="KRAB"/>
    <property type="match status" value="1"/>
</dbReference>
<dbReference type="InterPro" id="IPR036236">
    <property type="entry name" value="Znf_C2H2_sf"/>
</dbReference>
<dbReference type="PROSITE" id="PS50157">
    <property type="entry name" value="ZINC_FINGER_C2H2_2"/>
    <property type="match status" value="2"/>
</dbReference>
<gene>
    <name evidence="10" type="ORF">U0070_010283</name>
</gene>
<keyword evidence="4" id="KW-0677">Repeat</keyword>
<dbReference type="EMBL" id="JBBHLL010000290">
    <property type="protein sequence ID" value="KAK7806799.1"/>
    <property type="molecule type" value="Genomic_DNA"/>
</dbReference>
<evidence type="ECO:0000256" key="5">
    <source>
        <dbReference type="ARBA" id="ARBA00022771"/>
    </source>
</evidence>
<evidence type="ECO:0000259" key="8">
    <source>
        <dbReference type="PROSITE" id="PS50157"/>
    </source>
</evidence>
<organism evidence="10 11">
    <name type="scientific">Myodes glareolus</name>
    <name type="common">Bank vole</name>
    <name type="synonym">Clethrionomys glareolus</name>
    <dbReference type="NCBI Taxonomy" id="447135"/>
    <lineage>
        <taxon>Eukaryota</taxon>
        <taxon>Metazoa</taxon>
        <taxon>Chordata</taxon>
        <taxon>Craniata</taxon>
        <taxon>Vertebrata</taxon>
        <taxon>Euteleostomi</taxon>
        <taxon>Mammalia</taxon>
        <taxon>Eutheria</taxon>
        <taxon>Euarchontoglires</taxon>
        <taxon>Glires</taxon>
        <taxon>Rodentia</taxon>
        <taxon>Myomorpha</taxon>
        <taxon>Muroidea</taxon>
        <taxon>Cricetidae</taxon>
        <taxon>Arvicolinae</taxon>
        <taxon>Myodes</taxon>
    </lineage>
</organism>
<dbReference type="PANTHER" id="PTHR23234">
    <property type="entry name" value="ZNF44 PROTEIN"/>
    <property type="match status" value="1"/>
</dbReference>
<protein>
    <recommendedName>
        <fullName evidence="12">Zinc finger protein</fullName>
    </recommendedName>
</protein>
<dbReference type="InterPro" id="IPR050758">
    <property type="entry name" value="Znf_C2H2-type"/>
</dbReference>
<dbReference type="InterPro" id="IPR001909">
    <property type="entry name" value="KRAB"/>
</dbReference>
<dbReference type="InterPro" id="IPR036051">
    <property type="entry name" value="KRAB_dom_sf"/>
</dbReference>
<dbReference type="Gene3D" id="3.30.160.60">
    <property type="entry name" value="Classic Zinc Finger"/>
    <property type="match status" value="3"/>
</dbReference>
<evidence type="ECO:0008006" key="12">
    <source>
        <dbReference type="Google" id="ProtNLM"/>
    </source>
</evidence>
<reference evidence="10 11" key="1">
    <citation type="journal article" date="2023" name="bioRxiv">
        <title>Conserved and derived expression patterns and positive selection on dental genes reveal complex evolutionary context of ever-growing rodent molars.</title>
        <authorList>
            <person name="Calamari Z.T."/>
            <person name="Song A."/>
            <person name="Cohen E."/>
            <person name="Akter M."/>
            <person name="Roy R.D."/>
            <person name="Hallikas O."/>
            <person name="Christensen M.M."/>
            <person name="Li P."/>
            <person name="Marangoni P."/>
            <person name="Jernvall J."/>
            <person name="Klein O.D."/>
        </authorList>
    </citation>
    <scope>NUCLEOTIDE SEQUENCE [LARGE SCALE GENOMIC DNA]</scope>
    <source>
        <strain evidence="10">V071</strain>
    </source>
</reference>
<evidence type="ECO:0000313" key="11">
    <source>
        <dbReference type="Proteomes" id="UP001488838"/>
    </source>
</evidence>
<dbReference type="Gene3D" id="6.10.140.140">
    <property type="match status" value="1"/>
</dbReference>
<dbReference type="PROSITE" id="PS00028">
    <property type="entry name" value="ZINC_FINGER_C2H2_1"/>
    <property type="match status" value="1"/>
</dbReference>
<keyword evidence="3" id="KW-0479">Metal-binding</keyword>
<dbReference type="SMART" id="SM00349">
    <property type="entry name" value="KRAB"/>
    <property type="match status" value="1"/>
</dbReference>
<feature type="non-terminal residue" evidence="10">
    <location>
        <position position="202"/>
    </location>
</feature>
<dbReference type="FunFam" id="3.30.160.60:FF:000184">
    <property type="entry name" value="Zinc finger protein 333"/>
    <property type="match status" value="1"/>
</dbReference>
<keyword evidence="11" id="KW-1185">Reference proteome</keyword>
<dbReference type="Pfam" id="PF00096">
    <property type="entry name" value="zf-C2H2"/>
    <property type="match status" value="1"/>
</dbReference>
<dbReference type="GO" id="GO:0006355">
    <property type="term" value="P:regulation of DNA-templated transcription"/>
    <property type="evidence" value="ECO:0007669"/>
    <property type="project" value="InterPro"/>
</dbReference>
<dbReference type="Proteomes" id="UP001488838">
    <property type="component" value="Unassembled WGS sequence"/>
</dbReference>
<dbReference type="FunFam" id="3.30.160.60:FF:000688">
    <property type="entry name" value="zinc finger protein 197 isoform X1"/>
    <property type="match status" value="1"/>
</dbReference>
<dbReference type="GO" id="GO:0008270">
    <property type="term" value="F:zinc ion binding"/>
    <property type="evidence" value="ECO:0007669"/>
    <property type="project" value="UniProtKB-KW"/>
</dbReference>
<dbReference type="GO" id="GO:0005634">
    <property type="term" value="C:nucleus"/>
    <property type="evidence" value="ECO:0007669"/>
    <property type="project" value="UniProtKB-SubCell"/>
</dbReference>
<feature type="domain" description="KRAB" evidence="9">
    <location>
        <begin position="4"/>
        <end position="80"/>
    </location>
</feature>
<comment type="caution">
    <text evidence="10">The sequence shown here is derived from an EMBL/GenBank/DDBJ whole genome shotgun (WGS) entry which is preliminary data.</text>
</comment>